<dbReference type="EMBL" id="KQ964505">
    <property type="protein sequence ID" value="KXN70354.1"/>
    <property type="molecule type" value="Genomic_DNA"/>
</dbReference>
<sequence length="229" mass="25241">MSPEKLIVDVISGSVAIIIGFYGLLLSDLKKGASNEDNIFNTTSLLSLIFWTMVIPYSPIYNQVWALIIAAAAISTGFGAKKITEKWGAKGYAVPRFLLGFIASGSFFIYCQARWNPVPLTSTIIGLLFIPITLLTPNLILAFITILFYSIILEFGINAELRLVFDRAINDIVITLLIATVSGGINLYCYYRYNYLKSTTNSNTTIDGENQPIANNVNPAYKAISNEEI</sequence>
<gene>
    <name evidence="2" type="ORF">CONCODRAFT_78901</name>
</gene>
<evidence type="ECO:0000313" key="2">
    <source>
        <dbReference type="EMBL" id="KXN70354.1"/>
    </source>
</evidence>
<evidence type="ECO:0000313" key="3">
    <source>
        <dbReference type="Proteomes" id="UP000070444"/>
    </source>
</evidence>
<feature type="transmembrane region" description="Helical" evidence="1">
    <location>
        <begin position="38"/>
        <end position="57"/>
    </location>
</feature>
<evidence type="ECO:0000256" key="1">
    <source>
        <dbReference type="SAM" id="Phobius"/>
    </source>
</evidence>
<proteinExistence type="predicted"/>
<dbReference type="AlphaFoldDB" id="A0A137P5Z0"/>
<keyword evidence="1" id="KW-0812">Transmembrane</keyword>
<evidence type="ECO:0008006" key="4">
    <source>
        <dbReference type="Google" id="ProtNLM"/>
    </source>
</evidence>
<feature type="transmembrane region" description="Helical" evidence="1">
    <location>
        <begin position="172"/>
        <end position="193"/>
    </location>
</feature>
<feature type="transmembrane region" description="Helical" evidence="1">
    <location>
        <begin position="92"/>
        <end position="110"/>
    </location>
</feature>
<dbReference type="Proteomes" id="UP000070444">
    <property type="component" value="Unassembled WGS sequence"/>
</dbReference>
<protein>
    <recommendedName>
        <fullName evidence="4">DUF4203 domain-containing protein</fullName>
    </recommendedName>
</protein>
<keyword evidence="3" id="KW-1185">Reference proteome</keyword>
<keyword evidence="1" id="KW-1133">Transmembrane helix</keyword>
<keyword evidence="1" id="KW-0472">Membrane</keyword>
<accession>A0A137P5Z0</accession>
<feature type="transmembrane region" description="Helical" evidence="1">
    <location>
        <begin position="6"/>
        <end position="26"/>
    </location>
</feature>
<name>A0A137P5Z0_CONC2</name>
<feature type="transmembrane region" description="Helical" evidence="1">
    <location>
        <begin position="122"/>
        <end position="151"/>
    </location>
</feature>
<organism evidence="2 3">
    <name type="scientific">Conidiobolus coronatus (strain ATCC 28846 / CBS 209.66 / NRRL 28638)</name>
    <name type="common">Delacroixia coronata</name>
    <dbReference type="NCBI Taxonomy" id="796925"/>
    <lineage>
        <taxon>Eukaryota</taxon>
        <taxon>Fungi</taxon>
        <taxon>Fungi incertae sedis</taxon>
        <taxon>Zoopagomycota</taxon>
        <taxon>Entomophthoromycotina</taxon>
        <taxon>Entomophthoromycetes</taxon>
        <taxon>Entomophthorales</taxon>
        <taxon>Ancylistaceae</taxon>
        <taxon>Conidiobolus</taxon>
    </lineage>
</organism>
<reference evidence="2 3" key="1">
    <citation type="journal article" date="2015" name="Genome Biol. Evol.">
        <title>Phylogenomic analyses indicate that early fungi evolved digesting cell walls of algal ancestors of land plants.</title>
        <authorList>
            <person name="Chang Y."/>
            <person name="Wang S."/>
            <person name="Sekimoto S."/>
            <person name="Aerts A.L."/>
            <person name="Choi C."/>
            <person name="Clum A."/>
            <person name="LaButti K.M."/>
            <person name="Lindquist E.A."/>
            <person name="Yee Ngan C."/>
            <person name="Ohm R.A."/>
            <person name="Salamov A.A."/>
            <person name="Grigoriev I.V."/>
            <person name="Spatafora J.W."/>
            <person name="Berbee M.L."/>
        </authorList>
    </citation>
    <scope>NUCLEOTIDE SEQUENCE [LARGE SCALE GENOMIC DNA]</scope>
    <source>
        <strain evidence="2 3">NRRL 28638</strain>
    </source>
</reference>